<accession>F2NH41</accession>
<evidence type="ECO:0008006" key="3">
    <source>
        <dbReference type="Google" id="ProtNLM"/>
    </source>
</evidence>
<protein>
    <recommendedName>
        <fullName evidence="3">DUF3786 domain-containing protein</fullName>
    </recommendedName>
</protein>
<reference evidence="1 2" key="1">
    <citation type="journal article" date="2011" name="Stand. Genomic Sci.">
        <title>Complete genome sequence of the acetate-degrading sulfate reducer Desulfobacca acetoxidans type strain (ASRB2).</title>
        <authorList>
            <person name="Goker M."/>
            <person name="Teshima H."/>
            <person name="Lapidus A."/>
            <person name="Nolan M."/>
            <person name="Lucas S."/>
            <person name="Hammon N."/>
            <person name="Deshpande S."/>
            <person name="Cheng J.F."/>
            <person name="Tapia R."/>
            <person name="Han C."/>
            <person name="Goodwin L."/>
            <person name="Pitluck S."/>
            <person name="Huntemann M."/>
            <person name="Liolios K."/>
            <person name="Ivanova N."/>
            <person name="Pagani I."/>
            <person name="Mavromatis K."/>
            <person name="Ovchinikova G."/>
            <person name="Pati A."/>
            <person name="Chen A."/>
            <person name="Palaniappan K."/>
            <person name="Land M."/>
            <person name="Hauser L."/>
            <person name="Brambilla E.M."/>
            <person name="Rohde M."/>
            <person name="Spring S."/>
            <person name="Detter J.C."/>
            <person name="Woyke T."/>
            <person name="Bristow J."/>
            <person name="Eisen J.A."/>
            <person name="Markowitz V."/>
            <person name="Hugenholtz P."/>
            <person name="Kyrpides N.C."/>
            <person name="Klenk H.P."/>
        </authorList>
    </citation>
    <scope>NUCLEOTIDE SEQUENCE [LARGE SCALE GENOMIC DNA]</scope>
    <source>
        <strain evidence="2">ATCC 700848 / DSM 11109 / ASRB2</strain>
    </source>
</reference>
<evidence type="ECO:0000313" key="2">
    <source>
        <dbReference type="Proteomes" id="UP000000483"/>
    </source>
</evidence>
<sequence>MATDFPYDLVTLGHFENGWGWEGQLRGYIRKKYRADLELLAGLAPDLLAHCLGGELVSELPYDTILWGLRLRPFRPLELFFFYNLDPEFGSDLRIFYPRKSLVLPTEDAYVFAWDFLALLARYGKGVYPLNLRTLSNHWYSLADIESRHGGDLQRFTLQGRKDIVQRISPEVAATALMRLDSGVYEGDAAGWTATWQVLPDLELRVGCTAAGLEVAYEAQGAAKYAPEFLISFAWLYLNALLRESGQVDPTLPRLSAYF</sequence>
<dbReference type="Proteomes" id="UP000000483">
    <property type="component" value="Chromosome"/>
</dbReference>
<reference evidence="2" key="2">
    <citation type="submission" date="2011-03" db="EMBL/GenBank/DDBJ databases">
        <title>The complete genome of Desulfobacca acetoxidans DSM 11109.</title>
        <authorList>
            <consortium name="US DOE Joint Genome Institute (JGI-PGF)"/>
            <person name="Lucas S."/>
            <person name="Copeland A."/>
            <person name="Lapidus A."/>
            <person name="Bruce D."/>
            <person name="Goodwin L."/>
            <person name="Pitluck S."/>
            <person name="Peters L."/>
            <person name="Kyrpides N."/>
            <person name="Mavromatis K."/>
            <person name="Ivanova N."/>
            <person name="Ovchinnikova G."/>
            <person name="Teshima H."/>
            <person name="Detter J.C."/>
            <person name="Han C."/>
            <person name="Land M."/>
            <person name="Hauser L."/>
            <person name="Markowitz V."/>
            <person name="Cheng J.-F."/>
            <person name="Hugenholtz P."/>
            <person name="Woyke T."/>
            <person name="Wu D."/>
            <person name="Spring S."/>
            <person name="Schueler E."/>
            <person name="Brambilla E."/>
            <person name="Klenk H.-P."/>
            <person name="Eisen J.A."/>
        </authorList>
    </citation>
    <scope>NUCLEOTIDE SEQUENCE [LARGE SCALE GENOMIC DNA]</scope>
    <source>
        <strain evidence="2">ATCC 700848 / DSM 11109 / ASRB2</strain>
    </source>
</reference>
<dbReference type="EMBL" id="CP002629">
    <property type="protein sequence ID" value="AEB08812.1"/>
    <property type="molecule type" value="Genomic_DNA"/>
</dbReference>
<dbReference type="RefSeq" id="WP_013705925.1">
    <property type="nucleotide sequence ID" value="NC_015388.1"/>
</dbReference>
<proteinExistence type="predicted"/>
<dbReference type="HOGENOM" id="CLU_1072520_0_0_7"/>
<organism evidence="1 2">
    <name type="scientific">Desulfobacca acetoxidans (strain ATCC 700848 / DSM 11109 / ASRB2)</name>
    <dbReference type="NCBI Taxonomy" id="880072"/>
    <lineage>
        <taxon>Bacteria</taxon>
        <taxon>Pseudomonadati</taxon>
        <taxon>Thermodesulfobacteriota</taxon>
        <taxon>Desulfobaccia</taxon>
        <taxon>Desulfobaccales</taxon>
        <taxon>Desulfobaccaceae</taxon>
        <taxon>Desulfobacca</taxon>
    </lineage>
</organism>
<gene>
    <name evidence="1" type="ordered locus">Desac_0942</name>
</gene>
<dbReference type="STRING" id="880072.Desac_0942"/>
<dbReference type="OrthoDB" id="4131070at2"/>
<name>F2NH41_DESAR</name>
<dbReference type="KEGG" id="dao:Desac_0942"/>
<keyword evidence="2" id="KW-1185">Reference proteome</keyword>
<evidence type="ECO:0000313" key="1">
    <source>
        <dbReference type="EMBL" id="AEB08812.1"/>
    </source>
</evidence>
<dbReference type="AlphaFoldDB" id="F2NH41"/>